<evidence type="ECO:0000313" key="4">
    <source>
        <dbReference type="Proteomes" id="UP000230233"/>
    </source>
</evidence>
<accession>A0A2G5SIF5</accession>
<dbReference type="EMBL" id="PDUG01000007">
    <property type="protein sequence ID" value="PIC14854.1"/>
    <property type="molecule type" value="Genomic_DNA"/>
</dbReference>
<evidence type="ECO:0000259" key="1">
    <source>
        <dbReference type="Pfam" id="PF01827"/>
    </source>
</evidence>
<proteinExistence type="predicted"/>
<dbReference type="Pfam" id="PF17906">
    <property type="entry name" value="HTH_48"/>
    <property type="match status" value="1"/>
</dbReference>
<sequence length="384" mass="44569">MELSSDFIYENQHFLKSCILYEVLQKKPIFNAYRNFCSTVGQDAMNYPDFEFWFYRFYHGNRDLDYDRSADPEPKTLVDMPVVLMKKISEYLDPVERTFLRSMNHAIKDVCDSFPVDFEIMDITVTNTSIHWQLDDKSFACYKNDSGCKIYKPNSSKIKESEKCYMEMGIEHLAPLPRMPNFQLNQVSLKLFDGTDYRNGLLPVPLSAKTMSIYGHNTNQIVQALLAMNPGHLESICIQITDSRDTENYRMIFETDQFKEAKRVDFHMCIAFNVTDLANFSHLKSFKCCLTSENAVEDVPRIRDIISNFEELESCEMEFFGFFDGSWIREFARALGAEIPFGPLAEGEPLSITQQYQIPDSNECLEFMLKGEDDFSCRVNVVQL</sequence>
<dbReference type="GO" id="GO:0045087">
    <property type="term" value="P:innate immune response"/>
    <property type="evidence" value="ECO:0007669"/>
    <property type="project" value="TreeGrafter"/>
</dbReference>
<dbReference type="Gene3D" id="1.10.10.1450">
    <property type="match status" value="1"/>
</dbReference>
<organism evidence="3 4">
    <name type="scientific">Caenorhabditis nigoni</name>
    <dbReference type="NCBI Taxonomy" id="1611254"/>
    <lineage>
        <taxon>Eukaryota</taxon>
        <taxon>Metazoa</taxon>
        <taxon>Ecdysozoa</taxon>
        <taxon>Nematoda</taxon>
        <taxon>Chromadorea</taxon>
        <taxon>Rhabditida</taxon>
        <taxon>Rhabditina</taxon>
        <taxon>Rhabditomorpha</taxon>
        <taxon>Rhabditoidea</taxon>
        <taxon>Rhabditidae</taxon>
        <taxon>Peloderinae</taxon>
        <taxon>Caenorhabditis</taxon>
    </lineage>
</organism>
<dbReference type="Pfam" id="PF01827">
    <property type="entry name" value="FTH"/>
    <property type="match status" value="1"/>
</dbReference>
<dbReference type="InterPro" id="IPR002900">
    <property type="entry name" value="DUF38/FTH_CAE_spp"/>
</dbReference>
<feature type="domain" description="DUF38" evidence="1">
    <location>
        <begin position="206"/>
        <end position="320"/>
    </location>
</feature>
<evidence type="ECO:0000259" key="2">
    <source>
        <dbReference type="Pfam" id="PF17906"/>
    </source>
</evidence>
<name>A0A2G5SIF5_9PELO</name>
<evidence type="ECO:0008006" key="5">
    <source>
        <dbReference type="Google" id="ProtNLM"/>
    </source>
</evidence>
<dbReference type="InterPro" id="IPR041426">
    <property type="entry name" value="Mos1_HTH"/>
</dbReference>
<dbReference type="InterPro" id="IPR040161">
    <property type="entry name" value="FB224"/>
</dbReference>
<comment type="caution">
    <text evidence="3">The sequence shown here is derived from an EMBL/GenBank/DDBJ whole genome shotgun (WGS) entry which is preliminary data.</text>
</comment>
<reference evidence="4" key="1">
    <citation type="submission" date="2017-10" db="EMBL/GenBank/DDBJ databases">
        <title>Rapid genome shrinkage in a self-fertile nematode reveals novel sperm competition proteins.</title>
        <authorList>
            <person name="Yin D."/>
            <person name="Schwarz E.M."/>
            <person name="Thomas C.G."/>
            <person name="Felde R.L."/>
            <person name="Korf I.F."/>
            <person name="Cutter A.D."/>
            <person name="Schartner C.M."/>
            <person name="Ralston E.J."/>
            <person name="Meyer B.J."/>
            <person name="Haag E.S."/>
        </authorList>
    </citation>
    <scope>NUCLEOTIDE SEQUENCE [LARGE SCALE GENOMIC DNA]</scope>
    <source>
        <strain evidence="4">JU1422</strain>
    </source>
</reference>
<dbReference type="OrthoDB" id="3256413at2759"/>
<protein>
    <recommendedName>
        <fullName evidence="5">F-box domain-containing protein</fullName>
    </recommendedName>
</protein>
<dbReference type="AlphaFoldDB" id="A0A2G5SIF5"/>
<evidence type="ECO:0000313" key="3">
    <source>
        <dbReference type="EMBL" id="PIC14854.1"/>
    </source>
</evidence>
<dbReference type="PANTHER" id="PTHR23015">
    <property type="entry name" value="UNCHARACTERIZED C.ELEGANS PROTEIN"/>
    <property type="match status" value="1"/>
</dbReference>
<keyword evidence="4" id="KW-1185">Reference proteome</keyword>
<dbReference type="PANTHER" id="PTHR23015:SF4">
    <property type="entry name" value="DUF38 DOMAIN-CONTAINING PROTEIN-RELATED"/>
    <property type="match status" value="1"/>
</dbReference>
<gene>
    <name evidence="3" type="ORF">B9Z55_027021</name>
</gene>
<feature type="domain" description="Mos1 transposase HTH" evidence="2">
    <location>
        <begin position="13"/>
        <end position="61"/>
    </location>
</feature>
<dbReference type="Proteomes" id="UP000230233">
    <property type="component" value="Unassembled WGS sequence"/>
</dbReference>